<evidence type="ECO:0000313" key="2">
    <source>
        <dbReference type="EMBL" id="CAE7843354.1"/>
    </source>
</evidence>
<dbReference type="InterPro" id="IPR002108">
    <property type="entry name" value="ADF-H"/>
</dbReference>
<sequence>MDAGGGGLFRTDGGIKVSSGLDIDPEVQEAWSRVRNGETTWLLMTYEGKSKLKLMASGSDSGSELLSCIRDDQVVFGGLRAKSGKFWCLMCTGADVGGLAKGRAAAHKNAAFNALEGTIAELCALSKEEFGEQLEKLDL</sequence>
<keyword evidence="3" id="KW-1185">Reference proteome</keyword>
<dbReference type="AlphaFoldDB" id="A0A812ZW85"/>
<dbReference type="Proteomes" id="UP000601435">
    <property type="component" value="Unassembled WGS sequence"/>
</dbReference>
<feature type="domain" description="ADF-H" evidence="1">
    <location>
        <begin position="20"/>
        <end position="132"/>
    </location>
</feature>
<evidence type="ECO:0000259" key="1">
    <source>
        <dbReference type="Pfam" id="PF00241"/>
    </source>
</evidence>
<comment type="caution">
    <text evidence="2">The sequence shown here is derived from an EMBL/GenBank/DDBJ whole genome shotgun (WGS) entry which is preliminary data.</text>
</comment>
<dbReference type="EMBL" id="CAJNJA010051031">
    <property type="protein sequence ID" value="CAE7843354.1"/>
    <property type="molecule type" value="Genomic_DNA"/>
</dbReference>
<proteinExistence type="predicted"/>
<dbReference type="InterPro" id="IPR029006">
    <property type="entry name" value="ADF-H/Gelsolin-like_dom_sf"/>
</dbReference>
<evidence type="ECO:0000313" key="3">
    <source>
        <dbReference type="Proteomes" id="UP000601435"/>
    </source>
</evidence>
<reference evidence="2" key="1">
    <citation type="submission" date="2021-02" db="EMBL/GenBank/DDBJ databases">
        <authorList>
            <person name="Dougan E. K."/>
            <person name="Rhodes N."/>
            <person name="Thang M."/>
            <person name="Chan C."/>
        </authorList>
    </citation>
    <scope>NUCLEOTIDE SEQUENCE</scope>
</reference>
<organism evidence="2 3">
    <name type="scientific">Symbiodinium necroappetens</name>
    <dbReference type="NCBI Taxonomy" id="1628268"/>
    <lineage>
        <taxon>Eukaryota</taxon>
        <taxon>Sar</taxon>
        <taxon>Alveolata</taxon>
        <taxon>Dinophyceae</taxon>
        <taxon>Suessiales</taxon>
        <taxon>Symbiodiniaceae</taxon>
        <taxon>Symbiodinium</taxon>
    </lineage>
</organism>
<dbReference type="Gene3D" id="3.40.20.10">
    <property type="entry name" value="Severin"/>
    <property type="match status" value="1"/>
</dbReference>
<dbReference type="Pfam" id="PF00241">
    <property type="entry name" value="Cofilin_ADF"/>
    <property type="match status" value="1"/>
</dbReference>
<gene>
    <name evidence="2" type="ORF">SNEC2469_LOCUS25705</name>
</gene>
<dbReference type="OrthoDB" id="425161at2759"/>
<dbReference type="SUPFAM" id="SSF55753">
    <property type="entry name" value="Actin depolymerizing proteins"/>
    <property type="match status" value="1"/>
</dbReference>
<protein>
    <recommendedName>
        <fullName evidence="1">ADF-H domain-containing protein</fullName>
    </recommendedName>
</protein>
<dbReference type="GO" id="GO:0003779">
    <property type="term" value="F:actin binding"/>
    <property type="evidence" value="ECO:0007669"/>
    <property type="project" value="InterPro"/>
</dbReference>
<accession>A0A812ZW85</accession>
<name>A0A812ZW85_9DINO</name>